<evidence type="ECO:0000313" key="3">
    <source>
        <dbReference type="EMBL" id="TQL42139.1"/>
    </source>
</evidence>
<sequence length="518" mass="55095">MHATAAVPQPTSYLDYLVHYALATPDADAVWFEGVTLSYRELAARVDELAAALTSLGAGPGVRVATLCTPRPEYLISLLATMRTGAVWIGLNPKYTLSELRHVATDSRPALFLSLDSVDGREYGDDITALATEVGARGAYRIGPRTGASALLDLPDPDLVPRPDSYPELRATDPATIVYTSGSSGAPKGAVLSHGGLVYAARVEADVLGIRAPRVPCNLPINHVACLADLTGTTLAAGGMLALLEQFDPASLLALVPELGLTNLMTVPTILQLIAAQPEFAGTDLSTLKRVAWGGAPLPIDVIRAYRARGIPLMTVYGMTETIASITFTRDGDSDEVLAETVGRFDPGMEVRLADERGPVEQGEQGEVQVRHSGLFLEYFGNPAGTAAAYTADGWFKTGDVGVLNADGTLRLVGRMSDMIKSGGYNVYPREIELRLEARDDVSLAAVIGRPDDTFGEVGVAYVVPAAGRQPDAAALRAYAREHLANYKVPKEIVIVDALPLLPVGKVDKQQLRRLARA</sequence>
<dbReference type="RefSeq" id="WP_141885635.1">
    <property type="nucleotide sequence ID" value="NZ_BAAAUY010000023.1"/>
</dbReference>
<dbReference type="InterPro" id="IPR025110">
    <property type="entry name" value="AMP-bd_C"/>
</dbReference>
<reference evidence="3 4" key="1">
    <citation type="submission" date="2019-06" db="EMBL/GenBank/DDBJ databases">
        <title>Sequencing the genomes of 1000 actinobacteria strains.</title>
        <authorList>
            <person name="Klenk H.-P."/>
        </authorList>
    </citation>
    <scope>NUCLEOTIDE SEQUENCE [LARGE SCALE GENOMIC DNA]</scope>
    <source>
        <strain evidence="3 4">DSM 8803</strain>
    </source>
</reference>
<accession>A0A542Y238</accession>
<dbReference type="Pfam" id="PF00501">
    <property type="entry name" value="AMP-binding"/>
    <property type="match status" value="1"/>
</dbReference>
<dbReference type="Proteomes" id="UP000319094">
    <property type="component" value="Unassembled WGS sequence"/>
</dbReference>
<feature type="domain" description="AMP-binding enzyme C-terminal" evidence="2">
    <location>
        <begin position="431"/>
        <end position="506"/>
    </location>
</feature>
<feature type="domain" description="AMP-dependent synthetase/ligase" evidence="1">
    <location>
        <begin position="21"/>
        <end position="380"/>
    </location>
</feature>
<dbReference type="InterPro" id="IPR020845">
    <property type="entry name" value="AMP-binding_CS"/>
</dbReference>
<dbReference type="OrthoDB" id="9803968at2"/>
<gene>
    <name evidence="3" type="ORF">FB468_0120</name>
</gene>
<keyword evidence="3" id="KW-0436">Ligase</keyword>
<organism evidence="3 4">
    <name type="scientific">Leucobacter komagatae</name>
    <dbReference type="NCBI Taxonomy" id="55969"/>
    <lineage>
        <taxon>Bacteria</taxon>
        <taxon>Bacillati</taxon>
        <taxon>Actinomycetota</taxon>
        <taxon>Actinomycetes</taxon>
        <taxon>Micrococcales</taxon>
        <taxon>Microbacteriaceae</taxon>
        <taxon>Leucobacter</taxon>
    </lineage>
</organism>
<protein>
    <submittedName>
        <fullName evidence="3">Acyl-CoA synthetase (AMP-forming)/AMP-acid ligase II</fullName>
    </submittedName>
</protein>
<dbReference type="AlphaFoldDB" id="A0A542Y238"/>
<dbReference type="Pfam" id="PF13193">
    <property type="entry name" value="AMP-binding_C"/>
    <property type="match status" value="1"/>
</dbReference>
<proteinExistence type="predicted"/>
<dbReference type="PANTHER" id="PTHR43767">
    <property type="entry name" value="LONG-CHAIN-FATTY-ACID--COA LIGASE"/>
    <property type="match status" value="1"/>
</dbReference>
<dbReference type="InterPro" id="IPR045851">
    <property type="entry name" value="AMP-bd_C_sf"/>
</dbReference>
<dbReference type="EMBL" id="VFON01000001">
    <property type="protein sequence ID" value="TQL42139.1"/>
    <property type="molecule type" value="Genomic_DNA"/>
</dbReference>
<dbReference type="Gene3D" id="3.40.50.12780">
    <property type="entry name" value="N-terminal domain of ligase-like"/>
    <property type="match status" value="1"/>
</dbReference>
<evidence type="ECO:0000259" key="2">
    <source>
        <dbReference type="Pfam" id="PF13193"/>
    </source>
</evidence>
<dbReference type="GO" id="GO:0016878">
    <property type="term" value="F:acid-thiol ligase activity"/>
    <property type="evidence" value="ECO:0007669"/>
    <property type="project" value="UniProtKB-ARBA"/>
</dbReference>
<dbReference type="InterPro" id="IPR042099">
    <property type="entry name" value="ANL_N_sf"/>
</dbReference>
<dbReference type="PROSITE" id="PS00455">
    <property type="entry name" value="AMP_BINDING"/>
    <property type="match status" value="1"/>
</dbReference>
<evidence type="ECO:0000259" key="1">
    <source>
        <dbReference type="Pfam" id="PF00501"/>
    </source>
</evidence>
<dbReference type="SUPFAM" id="SSF56801">
    <property type="entry name" value="Acetyl-CoA synthetase-like"/>
    <property type="match status" value="1"/>
</dbReference>
<name>A0A542Y238_9MICO</name>
<keyword evidence="4" id="KW-1185">Reference proteome</keyword>
<dbReference type="InterPro" id="IPR000873">
    <property type="entry name" value="AMP-dep_synth/lig_dom"/>
</dbReference>
<evidence type="ECO:0000313" key="4">
    <source>
        <dbReference type="Proteomes" id="UP000319094"/>
    </source>
</evidence>
<dbReference type="PANTHER" id="PTHR43767:SF1">
    <property type="entry name" value="NONRIBOSOMAL PEPTIDE SYNTHASE PES1 (EUROFUNG)-RELATED"/>
    <property type="match status" value="1"/>
</dbReference>
<comment type="caution">
    <text evidence="3">The sequence shown here is derived from an EMBL/GenBank/DDBJ whole genome shotgun (WGS) entry which is preliminary data.</text>
</comment>
<dbReference type="InterPro" id="IPR050237">
    <property type="entry name" value="ATP-dep_AMP-bd_enzyme"/>
</dbReference>
<dbReference type="Gene3D" id="3.30.300.30">
    <property type="match status" value="1"/>
</dbReference>